<keyword evidence="2" id="KW-1185">Reference proteome</keyword>
<comment type="caution">
    <text evidence="1">The sequence shown here is derived from an EMBL/GenBank/DDBJ whole genome shotgun (WGS) entry which is preliminary data.</text>
</comment>
<dbReference type="AlphaFoldDB" id="A0A8S1H6L4"/>
<gene>
    <name evidence="1" type="ORF">CAUJ_LOCUS7238</name>
</gene>
<reference evidence="1" key="1">
    <citation type="submission" date="2020-10" db="EMBL/GenBank/DDBJ databases">
        <authorList>
            <person name="Kikuchi T."/>
        </authorList>
    </citation>
    <scope>NUCLEOTIDE SEQUENCE</scope>
    <source>
        <strain evidence="1">NKZ352</strain>
    </source>
</reference>
<protein>
    <submittedName>
        <fullName evidence="1">Uncharacterized protein</fullName>
    </submittedName>
</protein>
<name>A0A8S1H6L4_9PELO</name>
<dbReference type="Proteomes" id="UP000835052">
    <property type="component" value="Unassembled WGS sequence"/>
</dbReference>
<proteinExistence type="predicted"/>
<accession>A0A8S1H6L4</accession>
<sequence>MEIQGNGRKAASAAEHKCSSKYAWNPPVISEVLGESEAPLGAETVSRTAEHESQQVEIIKPRREFTSYRFEEQNEAHKKTKVAYRRKSLVKDKTKDAIGQLERRPDVSCLSVVTFVLRISPIRRGSTRGCRTPSSRVPLFARLISDAFFVVKQCGCFGQWEIVPK</sequence>
<organism evidence="1 2">
    <name type="scientific">Caenorhabditis auriculariae</name>
    <dbReference type="NCBI Taxonomy" id="2777116"/>
    <lineage>
        <taxon>Eukaryota</taxon>
        <taxon>Metazoa</taxon>
        <taxon>Ecdysozoa</taxon>
        <taxon>Nematoda</taxon>
        <taxon>Chromadorea</taxon>
        <taxon>Rhabditida</taxon>
        <taxon>Rhabditina</taxon>
        <taxon>Rhabditomorpha</taxon>
        <taxon>Rhabditoidea</taxon>
        <taxon>Rhabditidae</taxon>
        <taxon>Peloderinae</taxon>
        <taxon>Caenorhabditis</taxon>
    </lineage>
</organism>
<evidence type="ECO:0000313" key="2">
    <source>
        <dbReference type="Proteomes" id="UP000835052"/>
    </source>
</evidence>
<evidence type="ECO:0000313" key="1">
    <source>
        <dbReference type="EMBL" id="CAD6191319.1"/>
    </source>
</evidence>
<dbReference type="EMBL" id="CAJGYM010000020">
    <property type="protein sequence ID" value="CAD6191319.1"/>
    <property type="molecule type" value="Genomic_DNA"/>
</dbReference>